<gene>
    <name evidence="1" type="ORF">Acr_07g0015130</name>
</gene>
<proteinExistence type="predicted"/>
<comment type="caution">
    <text evidence="1">The sequence shown here is derived from an EMBL/GenBank/DDBJ whole genome shotgun (WGS) entry which is preliminary data.</text>
</comment>
<name>A0A7J0F0A6_9ERIC</name>
<evidence type="ECO:0000313" key="1">
    <source>
        <dbReference type="EMBL" id="GFY91317.1"/>
    </source>
</evidence>
<evidence type="ECO:0000313" key="2">
    <source>
        <dbReference type="Proteomes" id="UP000585474"/>
    </source>
</evidence>
<accession>A0A7J0F0A6</accession>
<dbReference type="AlphaFoldDB" id="A0A7J0F0A6"/>
<protein>
    <submittedName>
        <fullName evidence="1">Uncharacterized protein</fullName>
    </submittedName>
</protein>
<sequence length="124" mass="14196">MIQRLGPILGDPMYLASKPHLSINPIWTHDVALRPHHSRTPSLSPPPPILPKRLGKFLELDLHEGRNFSDCRSHSSLSHERDHCVVLPLDPELLGHVACMSLVFGAPVRRLWFKWEPIKPHFRV</sequence>
<reference evidence="1 2" key="1">
    <citation type="submission" date="2019-07" db="EMBL/GenBank/DDBJ databases">
        <title>De Novo Assembly of kiwifruit Actinidia rufa.</title>
        <authorList>
            <person name="Sugita-Konishi S."/>
            <person name="Sato K."/>
            <person name="Mori E."/>
            <person name="Abe Y."/>
            <person name="Kisaki G."/>
            <person name="Hamano K."/>
            <person name="Suezawa K."/>
            <person name="Otani M."/>
            <person name="Fukuda T."/>
            <person name="Manabe T."/>
            <person name="Gomi K."/>
            <person name="Tabuchi M."/>
            <person name="Akimitsu K."/>
            <person name="Kataoka I."/>
        </authorList>
    </citation>
    <scope>NUCLEOTIDE SEQUENCE [LARGE SCALE GENOMIC DNA]</scope>
    <source>
        <strain evidence="2">cv. Fuchu</strain>
    </source>
</reference>
<keyword evidence="2" id="KW-1185">Reference proteome</keyword>
<dbReference type="EMBL" id="BJWL01000007">
    <property type="protein sequence ID" value="GFY91317.1"/>
    <property type="molecule type" value="Genomic_DNA"/>
</dbReference>
<organism evidence="1 2">
    <name type="scientific">Actinidia rufa</name>
    <dbReference type="NCBI Taxonomy" id="165716"/>
    <lineage>
        <taxon>Eukaryota</taxon>
        <taxon>Viridiplantae</taxon>
        <taxon>Streptophyta</taxon>
        <taxon>Embryophyta</taxon>
        <taxon>Tracheophyta</taxon>
        <taxon>Spermatophyta</taxon>
        <taxon>Magnoliopsida</taxon>
        <taxon>eudicotyledons</taxon>
        <taxon>Gunneridae</taxon>
        <taxon>Pentapetalae</taxon>
        <taxon>asterids</taxon>
        <taxon>Ericales</taxon>
        <taxon>Actinidiaceae</taxon>
        <taxon>Actinidia</taxon>
    </lineage>
</organism>
<dbReference type="Proteomes" id="UP000585474">
    <property type="component" value="Unassembled WGS sequence"/>
</dbReference>